<keyword evidence="7" id="KW-1185">Reference proteome</keyword>
<dbReference type="EMBL" id="CM001441">
    <property type="protein sequence ID" value="EHQ89722.1"/>
    <property type="molecule type" value="Genomic_DNA"/>
</dbReference>
<dbReference type="FunFam" id="3.40.50.280:FF:000003">
    <property type="entry name" value="Dimethylamine methyltransferase corrinoid protein"/>
    <property type="match status" value="1"/>
</dbReference>
<sequence>MFDFKGLSNAVIEGDSDQVQALVKEAIDAKVDPLTIINEGLIGGMNIVGQRFKVNDMFVPEVLMSARSMNEGIELVKPLLAAGEMTNKGTVVIGTVKGDLHDIGKSLVGMMLECSGFQVIDLGVDVSPEEFIAAIKENDGKVIALSALLTTTMLSMKSTIEECVAQGIRNDVKVIIGGAPISQEFSDQIGADGYAGDAAAAVELVAKLLENTDMVAR</sequence>
<dbReference type="PANTHER" id="PTHR45833">
    <property type="entry name" value="METHIONINE SYNTHASE"/>
    <property type="match status" value="1"/>
</dbReference>
<dbReference type="InterPro" id="IPR006158">
    <property type="entry name" value="Cobalamin-bd"/>
</dbReference>
<keyword evidence="3" id="KW-0170">Cobalt</keyword>
<dbReference type="GO" id="GO:0046872">
    <property type="term" value="F:metal ion binding"/>
    <property type="evidence" value="ECO:0007669"/>
    <property type="project" value="UniProtKB-KW"/>
</dbReference>
<evidence type="ECO:0000256" key="1">
    <source>
        <dbReference type="ARBA" id="ARBA00010854"/>
    </source>
</evidence>
<dbReference type="OrthoDB" id="9783599at2"/>
<dbReference type="GO" id="GO:0005829">
    <property type="term" value="C:cytosol"/>
    <property type="evidence" value="ECO:0007669"/>
    <property type="project" value="TreeGrafter"/>
</dbReference>
<dbReference type="AlphaFoldDB" id="H5Y441"/>
<dbReference type="RefSeq" id="WP_007783673.1">
    <property type="nucleotide sequence ID" value="NZ_CM001441.1"/>
</dbReference>
<dbReference type="Proteomes" id="UP000005104">
    <property type="component" value="Chromosome"/>
</dbReference>
<evidence type="ECO:0000256" key="2">
    <source>
        <dbReference type="ARBA" id="ARBA00022723"/>
    </source>
</evidence>
<dbReference type="PANTHER" id="PTHR45833:SF1">
    <property type="entry name" value="METHIONINE SYNTHASE"/>
    <property type="match status" value="1"/>
</dbReference>
<protein>
    <submittedName>
        <fullName evidence="6">Putative cobalamin binding protein</fullName>
    </submittedName>
</protein>
<dbReference type="Pfam" id="PF02607">
    <property type="entry name" value="B12-binding_2"/>
    <property type="match status" value="1"/>
</dbReference>
<dbReference type="InterPro" id="IPR003759">
    <property type="entry name" value="Cbl-bd_cap"/>
</dbReference>
<gene>
    <name evidence="6" type="ORF">DesyoDRAFT_2656</name>
</gene>
<dbReference type="SUPFAM" id="SSF52242">
    <property type="entry name" value="Cobalamin (vitamin B12)-binding domain"/>
    <property type="match status" value="1"/>
</dbReference>
<dbReference type="STRING" id="768710.DesyoDRAFT_2656"/>
<evidence type="ECO:0000259" key="4">
    <source>
        <dbReference type="PROSITE" id="PS51332"/>
    </source>
</evidence>
<feature type="domain" description="B12-binding" evidence="4">
    <location>
        <begin position="88"/>
        <end position="215"/>
    </location>
</feature>
<dbReference type="GO" id="GO:0031419">
    <property type="term" value="F:cobalamin binding"/>
    <property type="evidence" value="ECO:0007669"/>
    <property type="project" value="InterPro"/>
</dbReference>
<dbReference type="Pfam" id="PF02310">
    <property type="entry name" value="B12-binding"/>
    <property type="match status" value="1"/>
</dbReference>
<proteinExistence type="inferred from homology"/>
<dbReference type="GO" id="GO:0046653">
    <property type="term" value="P:tetrahydrofolate metabolic process"/>
    <property type="evidence" value="ECO:0007669"/>
    <property type="project" value="TreeGrafter"/>
</dbReference>
<dbReference type="Gene3D" id="3.40.50.280">
    <property type="entry name" value="Cobalamin-binding domain"/>
    <property type="match status" value="1"/>
</dbReference>
<dbReference type="SMART" id="SM01018">
    <property type="entry name" value="B12-binding_2"/>
    <property type="match status" value="1"/>
</dbReference>
<dbReference type="GO" id="GO:0050667">
    <property type="term" value="P:homocysteine metabolic process"/>
    <property type="evidence" value="ECO:0007669"/>
    <property type="project" value="TreeGrafter"/>
</dbReference>
<comment type="similarity">
    <text evidence="1">Belongs to the methylamine corrinoid protein family.</text>
</comment>
<dbReference type="GO" id="GO:0008705">
    <property type="term" value="F:methionine synthase activity"/>
    <property type="evidence" value="ECO:0007669"/>
    <property type="project" value="TreeGrafter"/>
</dbReference>
<dbReference type="SUPFAM" id="SSF47644">
    <property type="entry name" value="Methionine synthase domain"/>
    <property type="match status" value="1"/>
</dbReference>
<evidence type="ECO:0000313" key="7">
    <source>
        <dbReference type="Proteomes" id="UP000005104"/>
    </source>
</evidence>
<dbReference type="CDD" id="cd02070">
    <property type="entry name" value="corrinoid_protein_B12-BD"/>
    <property type="match status" value="1"/>
</dbReference>
<dbReference type="InterPro" id="IPR050554">
    <property type="entry name" value="Met_Synthase/Corrinoid"/>
</dbReference>
<evidence type="ECO:0000256" key="3">
    <source>
        <dbReference type="ARBA" id="ARBA00023285"/>
    </source>
</evidence>
<evidence type="ECO:0000259" key="5">
    <source>
        <dbReference type="PROSITE" id="PS51337"/>
    </source>
</evidence>
<accession>H5Y441</accession>
<feature type="domain" description="B12-binding N-terminal" evidence="5">
    <location>
        <begin position="1"/>
        <end position="88"/>
    </location>
</feature>
<dbReference type="Gene3D" id="1.10.1240.10">
    <property type="entry name" value="Methionine synthase domain"/>
    <property type="match status" value="1"/>
</dbReference>
<dbReference type="InterPro" id="IPR036594">
    <property type="entry name" value="Meth_synthase_dom"/>
</dbReference>
<evidence type="ECO:0000313" key="6">
    <source>
        <dbReference type="EMBL" id="EHQ89722.1"/>
    </source>
</evidence>
<dbReference type="InterPro" id="IPR036724">
    <property type="entry name" value="Cobalamin-bd_sf"/>
</dbReference>
<keyword evidence="2" id="KW-0479">Metal-binding</keyword>
<organism evidence="6 7">
    <name type="scientific">Desulfosporosinus youngiae DSM 17734</name>
    <dbReference type="NCBI Taxonomy" id="768710"/>
    <lineage>
        <taxon>Bacteria</taxon>
        <taxon>Bacillati</taxon>
        <taxon>Bacillota</taxon>
        <taxon>Clostridia</taxon>
        <taxon>Eubacteriales</taxon>
        <taxon>Desulfitobacteriaceae</taxon>
        <taxon>Desulfosporosinus</taxon>
    </lineage>
</organism>
<name>H5Y441_9FIRM</name>
<reference evidence="6 7" key="1">
    <citation type="submission" date="2011-11" db="EMBL/GenBank/DDBJ databases">
        <title>The Noncontiguous Finished genome of Desulfosporosinus youngiae DSM 17734.</title>
        <authorList>
            <consortium name="US DOE Joint Genome Institute (JGI-PGF)"/>
            <person name="Lucas S."/>
            <person name="Han J."/>
            <person name="Lapidus A."/>
            <person name="Cheng J.-F."/>
            <person name="Goodwin L."/>
            <person name="Pitluck S."/>
            <person name="Peters L."/>
            <person name="Ovchinnikova G."/>
            <person name="Lu M."/>
            <person name="Land M.L."/>
            <person name="Hauser L."/>
            <person name="Pester M."/>
            <person name="Spring S."/>
            <person name="Ollivier B."/>
            <person name="Rattei T."/>
            <person name="Klenk H.-P."/>
            <person name="Wagner M."/>
            <person name="Loy A."/>
            <person name="Woyke T.J."/>
        </authorList>
    </citation>
    <scope>NUCLEOTIDE SEQUENCE [LARGE SCALE GENOMIC DNA]</scope>
    <source>
        <strain evidence="6 7">DSM 17734</strain>
    </source>
</reference>
<dbReference type="eggNOG" id="COG5012">
    <property type="taxonomic scope" value="Bacteria"/>
</dbReference>
<dbReference type="HOGENOM" id="CLU_082102_2_0_9"/>
<dbReference type="PROSITE" id="PS51337">
    <property type="entry name" value="B12_BINDING_NTER"/>
    <property type="match status" value="1"/>
</dbReference>
<dbReference type="PROSITE" id="PS51332">
    <property type="entry name" value="B12_BINDING"/>
    <property type="match status" value="1"/>
</dbReference>